<feature type="transmembrane region" description="Helical" evidence="1">
    <location>
        <begin position="12"/>
        <end position="29"/>
    </location>
</feature>
<sequence length="77" mass="8817">MMSYDGVHILKALYYLLVMSAAIRYRYFIERGRNCCSWVYLTSMLVLKNVAHTHSLLGKKAVSQLMISASTNRGKRS</sequence>
<keyword evidence="1" id="KW-1133">Transmembrane helix</keyword>
<evidence type="ECO:0000256" key="1">
    <source>
        <dbReference type="SAM" id="Phobius"/>
    </source>
</evidence>
<organism evidence="2">
    <name type="scientific">Anopheles braziliensis</name>
    <dbReference type="NCBI Taxonomy" id="58242"/>
    <lineage>
        <taxon>Eukaryota</taxon>
        <taxon>Metazoa</taxon>
        <taxon>Ecdysozoa</taxon>
        <taxon>Arthropoda</taxon>
        <taxon>Hexapoda</taxon>
        <taxon>Insecta</taxon>
        <taxon>Pterygota</taxon>
        <taxon>Neoptera</taxon>
        <taxon>Endopterygota</taxon>
        <taxon>Diptera</taxon>
        <taxon>Nematocera</taxon>
        <taxon>Culicoidea</taxon>
        <taxon>Culicidae</taxon>
        <taxon>Anophelinae</taxon>
        <taxon>Anopheles</taxon>
    </lineage>
</organism>
<proteinExistence type="predicted"/>
<dbReference type="AlphaFoldDB" id="A0A2M3ZNR0"/>
<evidence type="ECO:0000313" key="2">
    <source>
        <dbReference type="EMBL" id="MBW30166.1"/>
    </source>
</evidence>
<keyword evidence="1" id="KW-0472">Membrane</keyword>
<protein>
    <submittedName>
        <fullName evidence="2">Putative secreted peptide</fullName>
    </submittedName>
</protein>
<name>A0A2M3ZNR0_9DIPT</name>
<keyword evidence="1" id="KW-0812">Transmembrane</keyword>
<dbReference type="EMBL" id="GGFM01009415">
    <property type="protein sequence ID" value="MBW30166.1"/>
    <property type="molecule type" value="Transcribed_RNA"/>
</dbReference>
<reference evidence="2" key="1">
    <citation type="submission" date="2018-01" db="EMBL/GenBank/DDBJ databases">
        <title>An insight into the sialome of Amazonian anophelines.</title>
        <authorList>
            <person name="Ribeiro J.M."/>
            <person name="Scarpassa V."/>
            <person name="Calvo E."/>
        </authorList>
    </citation>
    <scope>NUCLEOTIDE SEQUENCE</scope>
    <source>
        <tissue evidence="2">Salivary glands</tissue>
    </source>
</reference>
<accession>A0A2M3ZNR0</accession>